<keyword evidence="2" id="KW-1185">Reference proteome</keyword>
<name>A0A1M6GQL4_9BACT</name>
<dbReference type="EMBL" id="FQZU01000004">
    <property type="protein sequence ID" value="SHJ12264.1"/>
    <property type="molecule type" value="Genomic_DNA"/>
</dbReference>
<dbReference type="Proteomes" id="UP000183994">
    <property type="component" value="Unassembled WGS sequence"/>
</dbReference>
<gene>
    <name evidence="1" type="ORF">SAMN02745216_01076</name>
</gene>
<reference evidence="2" key="1">
    <citation type="submission" date="2016-11" db="EMBL/GenBank/DDBJ databases">
        <authorList>
            <person name="Varghese N."/>
            <person name="Submissions S."/>
        </authorList>
    </citation>
    <scope>NUCLEOTIDE SEQUENCE [LARGE SCALE GENOMIC DNA]</scope>
    <source>
        <strain evidence="2">DSM 16219</strain>
    </source>
</reference>
<sequence length="235" mass="26227">MDQTRNSKQRTDRNGRAYAGSQRRIQTYVNFRRDALNRALLAAIPDFPADGKIVWASPLEKDNYAEYQDKAFLEALGFAHLWDRLQGFWPRRGPVWDALARIENQDSGRAEGVILVEAKSHVNEVYGNGCQASPKSGKLIDKALSEVKNFLGASPEADWTGQLYQSANRIAHLYFFREICRAPAWLVNVYFTGDPKSPTPAEAWAEHLPGMKNELGINGLAVEGLVELVLPAPGE</sequence>
<proteinExistence type="predicted"/>
<organism evidence="1 2">
    <name type="scientific">Desulfatibacillum alkenivorans DSM 16219</name>
    <dbReference type="NCBI Taxonomy" id="1121393"/>
    <lineage>
        <taxon>Bacteria</taxon>
        <taxon>Pseudomonadati</taxon>
        <taxon>Thermodesulfobacteriota</taxon>
        <taxon>Desulfobacteria</taxon>
        <taxon>Desulfobacterales</taxon>
        <taxon>Desulfatibacillaceae</taxon>
        <taxon>Desulfatibacillum</taxon>
    </lineage>
</organism>
<evidence type="ECO:0000313" key="2">
    <source>
        <dbReference type="Proteomes" id="UP000183994"/>
    </source>
</evidence>
<dbReference type="AlphaFoldDB" id="A0A1M6GQL4"/>
<evidence type="ECO:0000313" key="1">
    <source>
        <dbReference type="EMBL" id="SHJ12264.1"/>
    </source>
</evidence>
<evidence type="ECO:0008006" key="3">
    <source>
        <dbReference type="Google" id="ProtNLM"/>
    </source>
</evidence>
<accession>A0A1M6GQL4</accession>
<protein>
    <recommendedName>
        <fullName evidence="3">Restriction endonuclease XhoI</fullName>
    </recommendedName>
</protein>